<gene>
    <name evidence="2" type="ORF">AMON00008_LOCUS25498</name>
</gene>
<name>A0A7S4QVE4_9DINO</name>
<accession>A0A7S4QVE4</accession>
<dbReference type="EMBL" id="HBNR01037001">
    <property type="protein sequence ID" value="CAE4593592.1"/>
    <property type="molecule type" value="Transcribed_RNA"/>
</dbReference>
<evidence type="ECO:0000313" key="2">
    <source>
        <dbReference type="EMBL" id="CAE4593592.1"/>
    </source>
</evidence>
<sequence length="299" mass="31952">MMAQTPILTASLLIIFTSQVAHAQTPSSIKDLEGQYDNIFKTGNRNAASHLWSSYIFKQSQDLNASTLEHLFTGFCPVSGSPLPDTPNTAFAVTLPKVGGGTQTGVVRHCCWPCSCDLRDSVQVDTADVITKDGPSTYHVLVIGNPCIHPEKLSETWKDSDGRTVSLRHVAPEVQCDGGKLRGAVASSHGHPIIGLFDARSGAISRSANQASKFNAVCAQRRAEGYTSGMGLIFLKVAGIAPLPAGNATLSEIHASKGYLRRRGSRRTSSLLVSDTAPASGDMDCRMRSADSLRCKVEH</sequence>
<protein>
    <recommendedName>
        <fullName evidence="3">Subtilisin</fullName>
    </recommendedName>
</protein>
<keyword evidence="1" id="KW-0732">Signal</keyword>
<organism evidence="2">
    <name type="scientific">Alexandrium monilatum</name>
    <dbReference type="NCBI Taxonomy" id="311494"/>
    <lineage>
        <taxon>Eukaryota</taxon>
        <taxon>Sar</taxon>
        <taxon>Alveolata</taxon>
        <taxon>Dinophyceae</taxon>
        <taxon>Gonyaulacales</taxon>
        <taxon>Pyrocystaceae</taxon>
        <taxon>Alexandrium</taxon>
    </lineage>
</organism>
<reference evidence="2" key="1">
    <citation type="submission" date="2021-01" db="EMBL/GenBank/DDBJ databases">
        <authorList>
            <person name="Corre E."/>
            <person name="Pelletier E."/>
            <person name="Niang G."/>
            <person name="Scheremetjew M."/>
            <person name="Finn R."/>
            <person name="Kale V."/>
            <person name="Holt S."/>
            <person name="Cochrane G."/>
            <person name="Meng A."/>
            <person name="Brown T."/>
            <person name="Cohen L."/>
        </authorList>
    </citation>
    <scope>NUCLEOTIDE SEQUENCE</scope>
    <source>
        <strain evidence="2">CCMP3105</strain>
    </source>
</reference>
<evidence type="ECO:0000256" key="1">
    <source>
        <dbReference type="SAM" id="SignalP"/>
    </source>
</evidence>
<evidence type="ECO:0008006" key="3">
    <source>
        <dbReference type="Google" id="ProtNLM"/>
    </source>
</evidence>
<feature type="signal peptide" evidence="1">
    <location>
        <begin position="1"/>
        <end position="23"/>
    </location>
</feature>
<dbReference type="AlphaFoldDB" id="A0A7S4QVE4"/>
<proteinExistence type="predicted"/>
<feature type="chain" id="PRO_5031041050" description="Subtilisin" evidence="1">
    <location>
        <begin position="24"/>
        <end position="299"/>
    </location>
</feature>